<organism evidence="2 3">
    <name type="scientific">Micrococcus lylae</name>
    <dbReference type="NCBI Taxonomy" id="1273"/>
    <lineage>
        <taxon>Bacteria</taxon>
        <taxon>Bacillati</taxon>
        <taxon>Actinomycetota</taxon>
        <taxon>Actinomycetes</taxon>
        <taxon>Micrococcales</taxon>
        <taxon>Micrococcaceae</taxon>
        <taxon>Micrococcus</taxon>
    </lineage>
</organism>
<reference evidence="2 3" key="1">
    <citation type="submission" date="2017-02" db="EMBL/GenBank/DDBJ databases">
        <authorList>
            <person name="Peterson S.W."/>
        </authorList>
    </citation>
    <scope>NUCLEOTIDE SEQUENCE [LARGE SCALE GENOMIC DNA]</scope>
    <source>
        <strain evidence="2 3">2B3F</strain>
    </source>
</reference>
<keyword evidence="1" id="KW-0472">Membrane</keyword>
<evidence type="ECO:0000313" key="3">
    <source>
        <dbReference type="Proteomes" id="UP000196230"/>
    </source>
</evidence>
<dbReference type="PANTHER" id="PTHR34351">
    <property type="entry name" value="SLR1927 PROTEIN-RELATED"/>
    <property type="match status" value="1"/>
</dbReference>
<feature type="transmembrane region" description="Helical" evidence="1">
    <location>
        <begin position="40"/>
        <end position="63"/>
    </location>
</feature>
<keyword evidence="1" id="KW-0812">Transmembrane</keyword>
<keyword evidence="1" id="KW-1133">Transmembrane helix</keyword>
<protein>
    <submittedName>
        <fullName evidence="2">Uncharacterized protein</fullName>
    </submittedName>
</protein>
<evidence type="ECO:0000256" key="1">
    <source>
        <dbReference type="SAM" id="Phobius"/>
    </source>
</evidence>
<gene>
    <name evidence="2" type="ORF">FM125_10520</name>
</gene>
<dbReference type="PANTHER" id="PTHR34351:SF1">
    <property type="entry name" value="SLR1927 PROTEIN"/>
    <property type="match status" value="1"/>
</dbReference>
<dbReference type="AlphaFoldDB" id="A0A1R4JTC7"/>
<feature type="transmembrane region" description="Helical" evidence="1">
    <location>
        <begin position="17"/>
        <end position="34"/>
    </location>
</feature>
<evidence type="ECO:0000313" key="2">
    <source>
        <dbReference type="EMBL" id="SJN35239.1"/>
    </source>
</evidence>
<dbReference type="Proteomes" id="UP000196230">
    <property type="component" value="Unassembled WGS sequence"/>
</dbReference>
<sequence length="410" mass="44497">MSAPLTRLPRFRPRADAVGLMILGVVLLALGPVLGRREAIAVGLFLLILVLAALVLTLVELVLTRRAWERSWIGLAAPRTDSLHGLHERLEPLDLTVHTRADSLSGGAGLEVYLPESLRPDDGPSPRSRRLRRLWRSARAGGWTPLRGSALSLFPHWRGRYELDAVRCRVTGPFGLWSARQRIAVPQEAELPVGPRRRPLPANLDRVLMAQVARAIGYRRTQRPDDVGLREHTAGDALHRVHWGATARAGQLMVRAEEPEDRAPVQLLVDRTLGSGEPQRHVSPSGHEVSTDDALEAVVATAAAVENSLRSQTDLDVDVVDHTGDRFDPASAWTDMYGADREGAPWSLRRDAIDGAAVMLVAVVGASTPHPPAAPAQRGAVVLVTEAAAAEADRWRSAGWNVLTSTGGDR</sequence>
<accession>A0A1R4JTC7</accession>
<name>A0A1R4JTC7_9MICC</name>
<dbReference type="RefSeq" id="WP_070638797.1">
    <property type="nucleotide sequence ID" value="NZ_CP126965.1"/>
</dbReference>
<proteinExistence type="predicted"/>
<dbReference type="EMBL" id="FUKP01000067">
    <property type="protein sequence ID" value="SJN35239.1"/>
    <property type="molecule type" value="Genomic_DNA"/>
</dbReference>